<accession>A0A7R7DWE2</accession>
<evidence type="ECO:0000256" key="1">
    <source>
        <dbReference type="SAM" id="Phobius"/>
    </source>
</evidence>
<organism evidence="3 4">
    <name type="scientific">Actinocatenispora thailandica</name>
    <dbReference type="NCBI Taxonomy" id="227318"/>
    <lineage>
        <taxon>Bacteria</taxon>
        <taxon>Bacillati</taxon>
        <taxon>Actinomycetota</taxon>
        <taxon>Actinomycetes</taxon>
        <taxon>Micromonosporales</taxon>
        <taxon>Micromonosporaceae</taxon>
        <taxon>Actinocatenispora</taxon>
    </lineage>
</organism>
<dbReference type="Proteomes" id="UP000611640">
    <property type="component" value="Chromosome"/>
</dbReference>
<feature type="transmembrane region" description="Helical" evidence="1">
    <location>
        <begin position="190"/>
        <end position="212"/>
    </location>
</feature>
<keyword evidence="2" id="KW-0732">Signal</keyword>
<evidence type="ECO:0000313" key="4">
    <source>
        <dbReference type="Proteomes" id="UP000611640"/>
    </source>
</evidence>
<keyword evidence="1" id="KW-0472">Membrane</keyword>
<dbReference type="AlphaFoldDB" id="A0A7R7DWE2"/>
<feature type="transmembrane region" description="Helical" evidence="1">
    <location>
        <begin position="110"/>
        <end position="138"/>
    </location>
</feature>
<keyword evidence="1" id="KW-1133">Transmembrane helix</keyword>
<name>A0A7R7DWE2_9ACTN</name>
<gene>
    <name evidence="3" type="ORF">Athai_66080</name>
</gene>
<feature type="chain" id="PRO_5031178316" evidence="2">
    <location>
        <begin position="35"/>
        <end position="265"/>
    </location>
</feature>
<sequence length="265" mass="27204">MLRVELTTQLWRIRTLIALACLAAVPVAAGVATAGNAGHRNGGSTGLFGAASYSALNHAVASLAFLEPLLLPVVVALLGSAIGAADRDWGTLRYLYVAPVSRRRLLTGKLAALGVATAAATLCVPLAGLLTGLVLFGWHPFHVVGAANLTAGETAVRVSIACGYNLLCMLSIAAIAFALGILLPRGAEALGASVAFVIAASVLNGTHLLRAVQQVLPVHYWQLWTTLFDPAGTAHLGTGVLVQLGTIVLAVGVALLVLFRRDPAA</sequence>
<reference evidence="3 4" key="1">
    <citation type="submission" date="2020-08" db="EMBL/GenBank/DDBJ databases">
        <title>Whole genome shotgun sequence of Actinocatenispora thailandica NBRC 105041.</title>
        <authorList>
            <person name="Komaki H."/>
            <person name="Tamura T."/>
        </authorList>
    </citation>
    <scope>NUCLEOTIDE SEQUENCE [LARGE SCALE GENOMIC DNA]</scope>
    <source>
        <strain evidence="3 4">NBRC 105041</strain>
    </source>
</reference>
<dbReference type="PANTHER" id="PTHR37305">
    <property type="entry name" value="INTEGRAL MEMBRANE PROTEIN-RELATED"/>
    <property type="match status" value="1"/>
</dbReference>
<dbReference type="PANTHER" id="PTHR37305:SF1">
    <property type="entry name" value="MEMBRANE PROTEIN"/>
    <property type="match status" value="1"/>
</dbReference>
<protein>
    <submittedName>
        <fullName evidence="3">ABC transporter permease</fullName>
    </submittedName>
</protein>
<feature type="signal peptide" evidence="2">
    <location>
        <begin position="1"/>
        <end position="34"/>
    </location>
</feature>
<feature type="transmembrane region" description="Helical" evidence="1">
    <location>
        <begin position="58"/>
        <end position="85"/>
    </location>
</feature>
<dbReference type="RefSeq" id="WP_203965025.1">
    <property type="nucleotide sequence ID" value="NZ_AP023355.1"/>
</dbReference>
<proteinExistence type="predicted"/>
<dbReference type="KEGG" id="atl:Athai_66080"/>
<feature type="transmembrane region" description="Helical" evidence="1">
    <location>
        <begin position="158"/>
        <end position="183"/>
    </location>
</feature>
<dbReference type="Pfam" id="PF12730">
    <property type="entry name" value="ABC2_membrane_4"/>
    <property type="match status" value="1"/>
</dbReference>
<evidence type="ECO:0000313" key="3">
    <source>
        <dbReference type="EMBL" id="BCJ39105.1"/>
    </source>
</evidence>
<feature type="transmembrane region" description="Helical" evidence="1">
    <location>
        <begin position="232"/>
        <end position="259"/>
    </location>
</feature>
<dbReference type="EMBL" id="AP023355">
    <property type="protein sequence ID" value="BCJ39105.1"/>
    <property type="molecule type" value="Genomic_DNA"/>
</dbReference>
<evidence type="ECO:0000256" key="2">
    <source>
        <dbReference type="SAM" id="SignalP"/>
    </source>
</evidence>
<keyword evidence="4" id="KW-1185">Reference proteome</keyword>
<keyword evidence="1" id="KW-0812">Transmembrane</keyword>